<proteinExistence type="predicted"/>
<dbReference type="EMBL" id="GBRH01270346">
    <property type="protein sequence ID" value="JAD27549.1"/>
    <property type="molecule type" value="Transcribed_RNA"/>
</dbReference>
<dbReference type="AlphaFoldDB" id="A0A0A8YM09"/>
<evidence type="ECO:0000313" key="1">
    <source>
        <dbReference type="EMBL" id="JAD27549.1"/>
    </source>
</evidence>
<reference evidence="1" key="1">
    <citation type="submission" date="2014-09" db="EMBL/GenBank/DDBJ databases">
        <authorList>
            <person name="Magalhaes I.L.F."/>
            <person name="Oliveira U."/>
            <person name="Santos F.R."/>
            <person name="Vidigal T.H.D.A."/>
            <person name="Brescovit A.D."/>
            <person name="Santos A.J."/>
        </authorList>
    </citation>
    <scope>NUCLEOTIDE SEQUENCE</scope>
    <source>
        <tissue evidence="1">Shoot tissue taken approximately 20 cm above the soil surface</tissue>
    </source>
</reference>
<reference evidence="1" key="2">
    <citation type="journal article" date="2015" name="Data Brief">
        <title>Shoot transcriptome of the giant reed, Arundo donax.</title>
        <authorList>
            <person name="Barrero R.A."/>
            <person name="Guerrero F.D."/>
            <person name="Moolhuijzen P."/>
            <person name="Goolsby J.A."/>
            <person name="Tidwell J."/>
            <person name="Bellgard S.E."/>
            <person name="Bellgard M.I."/>
        </authorList>
    </citation>
    <scope>NUCLEOTIDE SEQUENCE</scope>
    <source>
        <tissue evidence="1">Shoot tissue taken approximately 20 cm above the soil surface</tissue>
    </source>
</reference>
<accession>A0A0A8YM09</accession>
<organism evidence="1">
    <name type="scientific">Arundo donax</name>
    <name type="common">Giant reed</name>
    <name type="synonym">Donax arundinaceus</name>
    <dbReference type="NCBI Taxonomy" id="35708"/>
    <lineage>
        <taxon>Eukaryota</taxon>
        <taxon>Viridiplantae</taxon>
        <taxon>Streptophyta</taxon>
        <taxon>Embryophyta</taxon>
        <taxon>Tracheophyta</taxon>
        <taxon>Spermatophyta</taxon>
        <taxon>Magnoliopsida</taxon>
        <taxon>Liliopsida</taxon>
        <taxon>Poales</taxon>
        <taxon>Poaceae</taxon>
        <taxon>PACMAD clade</taxon>
        <taxon>Arundinoideae</taxon>
        <taxon>Arundineae</taxon>
        <taxon>Arundo</taxon>
    </lineage>
</organism>
<protein>
    <submittedName>
        <fullName evidence="1">Uncharacterized protein</fullName>
    </submittedName>
</protein>
<name>A0A0A8YM09_ARUDO</name>
<sequence>MMNRRSEPFQDFFMEILTRREIPVSHQIRELVVLLSSTRFSNLTMANIMGLIARTNSKIVGCG</sequence>